<feature type="compositionally biased region" description="Low complexity" evidence="1">
    <location>
        <begin position="452"/>
        <end position="472"/>
    </location>
</feature>
<protein>
    <recommendedName>
        <fullName evidence="4">DUF4201 domain-containing protein</fullName>
    </recommendedName>
</protein>
<dbReference type="EMBL" id="JAPFFF010000005">
    <property type="protein sequence ID" value="KAK8890103.1"/>
    <property type="molecule type" value="Genomic_DNA"/>
</dbReference>
<evidence type="ECO:0008006" key="4">
    <source>
        <dbReference type="Google" id="ProtNLM"/>
    </source>
</evidence>
<proteinExistence type="predicted"/>
<feature type="compositionally biased region" description="Basic and acidic residues" evidence="1">
    <location>
        <begin position="501"/>
        <end position="534"/>
    </location>
</feature>
<gene>
    <name evidence="2" type="ORF">M9Y10_034863</name>
</gene>
<feature type="region of interest" description="Disordered" evidence="1">
    <location>
        <begin position="59"/>
        <end position="134"/>
    </location>
</feature>
<feature type="compositionally biased region" description="Low complexity" evidence="1">
    <location>
        <begin position="71"/>
        <end position="102"/>
    </location>
</feature>
<feature type="compositionally biased region" description="Basic residues" evidence="1">
    <location>
        <begin position="439"/>
        <end position="448"/>
    </location>
</feature>
<reference evidence="2 3" key="1">
    <citation type="submission" date="2024-04" db="EMBL/GenBank/DDBJ databases">
        <title>Tritrichomonas musculus Genome.</title>
        <authorList>
            <person name="Alves-Ferreira E."/>
            <person name="Grigg M."/>
            <person name="Lorenzi H."/>
            <person name="Galac M."/>
        </authorList>
    </citation>
    <scope>NUCLEOTIDE SEQUENCE [LARGE SCALE GENOMIC DNA]</scope>
    <source>
        <strain evidence="2 3">EAF2021</strain>
    </source>
</reference>
<keyword evidence="3" id="KW-1185">Reference proteome</keyword>
<feature type="region of interest" description="Disordered" evidence="1">
    <location>
        <begin position="419"/>
        <end position="611"/>
    </location>
</feature>
<feature type="compositionally biased region" description="Basic residues" evidence="1">
    <location>
        <begin position="600"/>
        <end position="611"/>
    </location>
</feature>
<sequence>MDLKDILPDEYFPTTLANAIPALGPRSFHRPRVDNLASSIDTPISRRITDKSLLASLHRDTSIKIRQPSPSGSTTGSRASKTSKASKATKASISSKLTSKKSNPYAPEETPRFPKYDVPPHRRKTPEPELSELTQDFIEDPNENVPDNIEDCRLIKSDLKKLRTYQVDQDQYEKALETHQLIAIIDAKIFELDQYDTTLSDLRHSVTKHQEIEQVVATYLAEWDKTYEEFIETMQNELKKIEDKNRAELEEFDKSIPRGLTIEFRKPSQRLLNLRSAEKRLAYSNQLPFALQLKQRADLIEQQEAERQYLKQVKIFEARRERLIKAQNDRINAFLEHIKSMRNVMIQARNKTVGGYLKRLNYIDKDIDEIAERTNIDVDAICKSSIDNDRAEFVKQEEMMNPIPLFQPGMAFAISRKKIQEEEEREKEREKQKAEKASRPRRPRRRTQSKFSESQNSQNAENPENQENYNPEQGDENAEQDGQLEQVIRMPGEALLGSPEDQNHNEEENENENHNEEENENENHNEEENEHEGNNEEENENEEHNEEENENENNDENNDGENDAEEDANDENGENNDNEEEDNNEDESQNSQTQPVSSNPRRKINGNKTIH</sequence>
<organism evidence="2 3">
    <name type="scientific">Tritrichomonas musculus</name>
    <dbReference type="NCBI Taxonomy" id="1915356"/>
    <lineage>
        <taxon>Eukaryota</taxon>
        <taxon>Metamonada</taxon>
        <taxon>Parabasalia</taxon>
        <taxon>Tritrichomonadida</taxon>
        <taxon>Tritrichomonadidae</taxon>
        <taxon>Tritrichomonas</taxon>
    </lineage>
</organism>
<feature type="compositionally biased region" description="Polar residues" evidence="1">
    <location>
        <begin position="589"/>
        <end position="599"/>
    </location>
</feature>
<feature type="compositionally biased region" description="Acidic residues" evidence="1">
    <location>
        <begin position="535"/>
        <end position="588"/>
    </location>
</feature>
<dbReference type="PANTHER" id="PTHR47026">
    <property type="entry name" value="PIGMENTOSA GTPASE REGULATOR-LIKE PROTEIN, PUTATIVE-RELATED"/>
    <property type="match status" value="1"/>
</dbReference>
<evidence type="ECO:0000256" key="1">
    <source>
        <dbReference type="SAM" id="MobiDB-lite"/>
    </source>
</evidence>
<feature type="compositionally biased region" description="Basic and acidic residues" evidence="1">
    <location>
        <begin position="109"/>
        <end position="120"/>
    </location>
</feature>
<evidence type="ECO:0000313" key="3">
    <source>
        <dbReference type="Proteomes" id="UP001470230"/>
    </source>
</evidence>
<dbReference type="PANTHER" id="PTHR47026:SF2">
    <property type="entry name" value="FLAGELLAR ASSOCIATED PROTEIN"/>
    <property type="match status" value="1"/>
</dbReference>
<accession>A0ABR2KH24</accession>
<feature type="compositionally biased region" description="Basic and acidic residues" evidence="1">
    <location>
        <begin position="426"/>
        <end position="438"/>
    </location>
</feature>
<name>A0ABR2KH24_9EUKA</name>
<comment type="caution">
    <text evidence="2">The sequence shown here is derived from an EMBL/GenBank/DDBJ whole genome shotgun (WGS) entry which is preliminary data.</text>
</comment>
<evidence type="ECO:0000313" key="2">
    <source>
        <dbReference type="EMBL" id="KAK8890103.1"/>
    </source>
</evidence>
<dbReference type="Proteomes" id="UP001470230">
    <property type="component" value="Unassembled WGS sequence"/>
</dbReference>